<dbReference type="PANTHER" id="PTHR31077:SF1">
    <property type="entry name" value="U4_U6.U5 SMALL NUCLEAR RIBONUCLEOPROTEIN 27 KDA PROTEIN"/>
    <property type="match status" value="1"/>
</dbReference>
<proteinExistence type="predicted"/>
<reference evidence="2" key="1">
    <citation type="submission" date="2022-04" db="EMBL/GenBank/DDBJ databases">
        <title>A functionally conserved STORR gene fusion in Papaver species that diverged 16.8 million years ago.</title>
        <authorList>
            <person name="Catania T."/>
        </authorList>
    </citation>
    <scope>NUCLEOTIDE SEQUENCE</scope>
    <source>
        <strain evidence="2">S-188037</strain>
    </source>
</reference>
<name>A0AAD4XPY5_9MAGN</name>
<feature type="compositionally biased region" description="Basic residues" evidence="1">
    <location>
        <begin position="53"/>
        <end position="69"/>
    </location>
</feature>
<sequence>MVDRERDRERDRDRDRDRERRRDREDRDRDRERDRIKDRDRSRRSRTPERTRSSRHTRSRTRSPRRPRSGTRSPSDRRVKSRSRSRSVDRSRRHHHRDRSPSQERKHRRDDNKQRRDSSVDIVSEFVDGIVREQDEKKAPTEDGNEGEIMMDNDEIEMMKKLGMPVGFDSTKDAAGLIGLFLSSVIVDIHSPREYCGGKMEVELFVLQLQGDFSRRYIRM</sequence>
<organism evidence="2 3">
    <name type="scientific">Papaver atlanticum</name>
    <dbReference type="NCBI Taxonomy" id="357466"/>
    <lineage>
        <taxon>Eukaryota</taxon>
        <taxon>Viridiplantae</taxon>
        <taxon>Streptophyta</taxon>
        <taxon>Embryophyta</taxon>
        <taxon>Tracheophyta</taxon>
        <taxon>Spermatophyta</taxon>
        <taxon>Magnoliopsida</taxon>
        <taxon>Ranunculales</taxon>
        <taxon>Papaveraceae</taxon>
        <taxon>Papaveroideae</taxon>
        <taxon>Papaver</taxon>
    </lineage>
</organism>
<evidence type="ECO:0000313" key="3">
    <source>
        <dbReference type="Proteomes" id="UP001202328"/>
    </source>
</evidence>
<feature type="compositionally biased region" description="Basic and acidic residues" evidence="1">
    <location>
        <begin position="99"/>
        <end position="119"/>
    </location>
</feature>
<evidence type="ECO:0000256" key="1">
    <source>
        <dbReference type="SAM" id="MobiDB-lite"/>
    </source>
</evidence>
<dbReference type="AlphaFoldDB" id="A0AAD4XPY5"/>
<protein>
    <submittedName>
        <fullName evidence="2">Uncharacterized protein</fullName>
    </submittedName>
</protein>
<dbReference type="EMBL" id="JAJJMB010006998">
    <property type="protein sequence ID" value="KAI3932588.1"/>
    <property type="molecule type" value="Genomic_DNA"/>
</dbReference>
<evidence type="ECO:0000313" key="2">
    <source>
        <dbReference type="EMBL" id="KAI3932588.1"/>
    </source>
</evidence>
<dbReference type="Proteomes" id="UP001202328">
    <property type="component" value="Unassembled WGS sequence"/>
</dbReference>
<keyword evidence="3" id="KW-1185">Reference proteome</keyword>
<feature type="compositionally biased region" description="Basic and acidic residues" evidence="1">
    <location>
        <begin position="130"/>
        <end position="141"/>
    </location>
</feature>
<dbReference type="PANTHER" id="PTHR31077">
    <property type="entry name" value="U4/U6.U5 SMALL NUCLEAR RIBONUCLEOPROTEIN 27 KDA PROTEIN"/>
    <property type="match status" value="1"/>
</dbReference>
<comment type="caution">
    <text evidence="2">The sequence shown here is derived from an EMBL/GenBank/DDBJ whole genome shotgun (WGS) entry which is preliminary data.</text>
</comment>
<dbReference type="GO" id="GO:0071011">
    <property type="term" value="C:precatalytic spliceosome"/>
    <property type="evidence" value="ECO:0007669"/>
    <property type="project" value="TreeGrafter"/>
</dbReference>
<feature type="region of interest" description="Disordered" evidence="1">
    <location>
        <begin position="1"/>
        <end position="148"/>
    </location>
</feature>
<feature type="compositionally biased region" description="Basic residues" evidence="1">
    <location>
        <begin position="79"/>
        <end position="98"/>
    </location>
</feature>
<accession>A0AAD4XPY5</accession>
<feature type="compositionally biased region" description="Basic and acidic residues" evidence="1">
    <location>
        <begin position="1"/>
        <end position="52"/>
    </location>
</feature>
<gene>
    <name evidence="2" type="ORF">MKW98_012559</name>
</gene>